<dbReference type="SUPFAM" id="SSF56519">
    <property type="entry name" value="Penicillin binding protein dimerisation domain"/>
    <property type="match status" value="1"/>
</dbReference>
<dbReference type="GO" id="GO:0005886">
    <property type="term" value="C:plasma membrane"/>
    <property type="evidence" value="ECO:0007669"/>
    <property type="project" value="TreeGrafter"/>
</dbReference>
<protein>
    <submittedName>
        <fullName evidence="3">Penicillin-binding protein A</fullName>
    </submittedName>
</protein>
<dbReference type="GO" id="GO:0071972">
    <property type="term" value="F:peptidoglycan L,D-transpeptidase activity"/>
    <property type="evidence" value="ECO:0007669"/>
    <property type="project" value="TreeGrafter"/>
</dbReference>
<dbReference type="KEGG" id="ahw:NCTC11636_01689"/>
<feature type="domain" description="Penicillin-binding protein transpeptidase" evidence="1">
    <location>
        <begin position="166"/>
        <end position="491"/>
    </location>
</feature>
<feature type="domain" description="Penicillin binding protein A dimerisation" evidence="2">
    <location>
        <begin position="62"/>
        <end position="145"/>
    </location>
</feature>
<dbReference type="InterPro" id="IPR001460">
    <property type="entry name" value="PCN-bd_Tpept"/>
</dbReference>
<dbReference type="InterPro" id="IPR054120">
    <property type="entry name" value="PBPA_dimer"/>
</dbReference>
<reference evidence="3 4" key="1">
    <citation type="submission" date="2018-12" db="EMBL/GenBank/DDBJ databases">
        <authorList>
            <consortium name="Pathogen Informatics"/>
        </authorList>
    </citation>
    <scope>NUCLEOTIDE SEQUENCE [LARGE SCALE GENOMIC DNA]</scope>
    <source>
        <strain evidence="3 4">NCTC11636</strain>
    </source>
</reference>
<dbReference type="RefSeq" id="WP_126382727.1">
    <property type="nucleotide sequence ID" value="NZ_LR134350.1"/>
</dbReference>
<evidence type="ECO:0000259" key="1">
    <source>
        <dbReference type="Pfam" id="PF00905"/>
    </source>
</evidence>
<dbReference type="Proteomes" id="UP000266895">
    <property type="component" value="Chromosome"/>
</dbReference>
<dbReference type="InterPro" id="IPR036138">
    <property type="entry name" value="PBP_dimer_sf"/>
</dbReference>
<proteinExistence type="predicted"/>
<keyword evidence="4" id="KW-1185">Reference proteome</keyword>
<organism evidence="3 4">
    <name type="scientific">Actinomyces howellii</name>
    <dbReference type="NCBI Taxonomy" id="52771"/>
    <lineage>
        <taxon>Bacteria</taxon>
        <taxon>Bacillati</taxon>
        <taxon>Actinomycetota</taxon>
        <taxon>Actinomycetes</taxon>
        <taxon>Actinomycetales</taxon>
        <taxon>Actinomycetaceae</taxon>
        <taxon>Actinomyces</taxon>
    </lineage>
</organism>
<dbReference type="AlphaFoldDB" id="A0A448HHP9"/>
<evidence type="ECO:0000313" key="3">
    <source>
        <dbReference type="EMBL" id="VEG28730.1"/>
    </source>
</evidence>
<dbReference type="GO" id="GO:0071555">
    <property type="term" value="P:cell wall organization"/>
    <property type="evidence" value="ECO:0007669"/>
    <property type="project" value="TreeGrafter"/>
</dbReference>
<dbReference type="Gene3D" id="3.40.710.10">
    <property type="entry name" value="DD-peptidase/beta-lactamase superfamily"/>
    <property type="match status" value="1"/>
</dbReference>
<sequence length="497" mass="50912">MNRQIHQVTVLVVIMILALSASVTSVQGLARPALWQSSSEYGTLTSDPRNARTVFAEFGSDRGQIMVGETAIADSVPIDDAYAFQRTYPGGELYAPLTGYFSTSSASMTGLEQAENSVLSGDDPSLFSSRVKALVTGSTQQGGAVELTIDHEVQQAAWNALAGRRGSVVALDPSTGAVLAMVSSPSFDPNLLASHDSAAATQAWQTYDADPGKPLVNRAISGDLYPPGSTFKVLTVAAAMRAGMVAPDTQVEAPDTLTLPGTNHTLSNYAGESCGSGTVSLAYAFAESCNTPFAQLAIDVGDERLSQEASAWGFDTDLSIPLRVTPSVYPSNSSAAETAMAGIGQASVRATPLMMAMVAATIANDGDQMQPYLVAQTLDSDLNVVATTSPSVLRTPVDSSTAQTLSQLMQQAVSEGTGTTAQVAGVTVAGKTGTSETGSDEGGPVTWFIGFAGTDISKPSIALAVVLDGGEQTASTGTGGSEAGPIAASVIDAAVDQ</sequence>
<dbReference type="EMBL" id="LR134350">
    <property type="protein sequence ID" value="VEG28730.1"/>
    <property type="molecule type" value="Genomic_DNA"/>
</dbReference>
<dbReference type="Pfam" id="PF00905">
    <property type="entry name" value="Transpeptidase"/>
    <property type="match status" value="1"/>
</dbReference>
<name>A0A448HHP9_9ACTO</name>
<dbReference type="InterPro" id="IPR012338">
    <property type="entry name" value="Beta-lactam/transpept-like"/>
</dbReference>
<dbReference type="PANTHER" id="PTHR30627">
    <property type="entry name" value="PEPTIDOGLYCAN D,D-TRANSPEPTIDASE"/>
    <property type="match status" value="1"/>
</dbReference>
<dbReference type="Gene3D" id="3.90.1310.10">
    <property type="entry name" value="Penicillin-binding protein 2a (Domain 2)"/>
    <property type="match status" value="1"/>
</dbReference>
<dbReference type="SUPFAM" id="SSF56601">
    <property type="entry name" value="beta-lactamase/transpeptidase-like"/>
    <property type="match status" value="1"/>
</dbReference>
<evidence type="ECO:0000259" key="2">
    <source>
        <dbReference type="Pfam" id="PF21922"/>
    </source>
</evidence>
<evidence type="ECO:0000313" key="4">
    <source>
        <dbReference type="Proteomes" id="UP000266895"/>
    </source>
</evidence>
<dbReference type="OrthoDB" id="9766847at2"/>
<accession>A0A448HHP9</accession>
<dbReference type="InterPro" id="IPR050515">
    <property type="entry name" value="Beta-lactam/transpept"/>
</dbReference>
<dbReference type="GO" id="GO:0008658">
    <property type="term" value="F:penicillin binding"/>
    <property type="evidence" value="ECO:0007669"/>
    <property type="project" value="InterPro"/>
</dbReference>
<gene>
    <name evidence="3" type="primary">pbpA</name>
    <name evidence="3" type="ORF">NCTC11636_01689</name>
</gene>
<dbReference type="Pfam" id="PF21922">
    <property type="entry name" value="PBP_dimer_2"/>
    <property type="match status" value="1"/>
</dbReference>
<dbReference type="PANTHER" id="PTHR30627:SF24">
    <property type="entry name" value="PENICILLIN-BINDING PROTEIN 4B"/>
    <property type="match status" value="1"/>
</dbReference>